<organism evidence="3 4">
    <name type="scientific">Massariosphaeria phaeospora</name>
    <dbReference type="NCBI Taxonomy" id="100035"/>
    <lineage>
        <taxon>Eukaryota</taxon>
        <taxon>Fungi</taxon>
        <taxon>Dikarya</taxon>
        <taxon>Ascomycota</taxon>
        <taxon>Pezizomycotina</taxon>
        <taxon>Dothideomycetes</taxon>
        <taxon>Pleosporomycetidae</taxon>
        <taxon>Pleosporales</taxon>
        <taxon>Pleosporales incertae sedis</taxon>
        <taxon>Massariosphaeria</taxon>
    </lineage>
</organism>
<dbReference type="AlphaFoldDB" id="A0A7C8M3N8"/>
<feature type="compositionally biased region" description="Basic and acidic residues" evidence="2">
    <location>
        <begin position="30"/>
        <end position="40"/>
    </location>
</feature>
<feature type="region of interest" description="Disordered" evidence="2">
    <location>
        <begin position="252"/>
        <end position="322"/>
    </location>
</feature>
<feature type="region of interest" description="Disordered" evidence="2">
    <location>
        <begin position="1"/>
        <end position="83"/>
    </location>
</feature>
<dbReference type="GO" id="GO:0071008">
    <property type="term" value="C:U2-type post-mRNA release spliceosomal complex"/>
    <property type="evidence" value="ECO:0007669"/>
    <property type="project" value="InterPro"/>
</dbReference>
<dbReference type="GO" id="GO:0000390">
    <property type="term" value="P:spliceosomal complex disassembly"/>
    <property type="evidence" value="ECO:0007669"/>
    <property type="project" value="InterPro"/>
</dbReference>
<dbReference type="EMBL" id="JAADJZ010000016">
    <property type="protein sequence ID" value="KAF2869320.1"/>
    <property type="molecule type" value="Genomic_DNA"/>
</dbReference>
<reference evidence="3 4" key="1">
    <citation type="submission" date="2020-01" db="EMBL/GenBank/DDBJ databases">
        <authorList>
            <consortium name="DOE Joint Genome Institute"/>
            <person name="Haridas S."/>
            <person name="Albert R."/>
            <person name="Binder M."/>
            <person name="Bloem J."/>
            <person name="Labutti K."/>
            <person name="Salamov A."/>
            <person name="Andreopoulos B."/>
            <person name="Baker S.E."/>
            <person name="Barry K."/>
            <person name="Bills G."/>
            <person name="Bluhm B.H."/>
            <person name="Cannon C."/>
            <person name="Castanera R."/>
            <person name="Culley D.E."/>
            <person name="Daum C."/>
            <person name="Ezra D."/>
            <person name="Gonzalez J.B."/>
            <person name="Henrissat B."/>
            <person name="Kuo A."/>
            <person name="Liang C."/>
            <person name="Lipzen A."/>
            <person name="Lutzoni F."/>
            <person name="Magnuson J."/>
            <person name="Mondo S."/>
            <person name="Nolan M."/>
            <person name="Ohm R."/>
            <person name="Pangilinan J."/>
            <person name="Park H.-J.H."/>
            <person name="Ramirez L."/>
            <person name="Alfaro M."/>
            <person name="Sun H."/>
            <person name="Tritt A."/>
            <person name="Yoshinaga Y."/>
            <person name="Zwiers L.-H.L."/>
            <person name="Turgeon B.G."/>
            <person name="Goodwin S.B."/>
            <person name="Spatafora J.W."/>
            <person name="Crous P.W."/>
            <person name="Grigoriev I.V."/>
        </authorList>
    </citation>
    <scope>NUCLEOTIDE SEQUENCE [LARGE SCALE GENOMIC DNA]</scope>
    <source>
        <strain evidence="3 4">CBS 611.86</strain>
    </source>
</reference>
<sequence length="430" mass="48329">MRRTGSGRIARKVGAYDADSEQKANSSQREAQDRSAESVVKRPTFGKAKKRSSLRVSYGPGESDGNDADESSDATVVTPRKSNLSRIAIEKNAQIRSRSPLVPVLPRESIDEERPTYSQDYIAELRNSTPSTPKDLIPTSEEQAETRALDIASKFGPVVTITTEATTVIPTDAEIQEKKARRKRLAKEYQAYDEDEDRPWASDDDDEFRTSRNEISLRPKEKYTETRLVRDDEDIMEGFDDFVEDGKISLGRKSEREAERRRRTEMADLIQNAERRSDDDSPDYSEEERNDAFTSAQARAGTYSKRDPDVNEGAMTPPRLPPLPDLDEVLESLDAHITAKEQRKEAILVKLKDLEEDKVRIAERKQYIQVQLKKTAEEYDKMRQDQGKSALAANGDEGGSLMIERGLESLGATLLESQPSEDSSEDSEGG</sequence>
<evidence type="ECO:0000256" key="1">
    <source>
        <dbReference type="SAM" id="Coils"/>
    </source>
</evidence>
<gene>
    <name evidence="3" type="ORF">BDV95DRAFT_498651</name>
</gene>
<feature type="compositionally biased region" description="Basic and acidic residues" evidence="2">
    <location>
        <begin position="252"/>
        <end position="266"/>
    </location>
</feature>
<proteinExistence type="predicted"/>
<evidence type="ECO:0000256" key="2">
    <source>
        <dbReference type="SAM" id="MobiDB-lite"/>
    </source>
</evidence>
<comment type="caution">
    <text evidence="3">The sequence shown here is derived from an EMBL/GenBank/DDBJ whole genome shotgun (WGS) entry which is preliminary data.</text>
</comment>
<dbReference type="InterPro" id="IPR028211">
    <property type="entry name" value="Ntr2"/>
</dbReference>
<dbReference type="Pfam" id="PF15458">
    <property type="entry name" value="NTR2"/>
    <property type="match status" value="1"/>
</dbReference>
<evidence type="ECO:0000313" key="3">
    <source>
        <dbReference type="EMBL" id="KAF2869320.1"/>
    </source>
</evidence>
<evidence type="ECO:0000313" key="4">
    <source>
        <dbReference type="Proteomes" id="UP000481861"/>
    </source>
</evidence>
<feature type="compositionally biased region" description="Acidic residues" evidence="2">
    <location>
        <begin position="191"/>
        <end position="207"/>
    </location>
</feature>
<dbReference type="Proteomes" id="UP000481861">
    <property type="component" value="Unassembled WGS sequence"/>
</dbReference>
<feature type="region of interest" description="Disordered" evidence="2">
    <location>
        <begin position="191"/>
        <end position="213"/>
    </location>
</feature>
<feature type="region of interest" description="Disordered" evidence="2">
    <location>
        <begin position="382"/>
        <end position="430"/>
    </location>
</feature>
<keyword evidence="4" id="KW-1185">Reference proteome</keyword>
<feature type="compositionally biased region" description="Acidic residues" evidence="2">
    <location>
        <begin position="280"/>
        <end position="289"/>
    </location>
</feature>
<accession>A0A7C8M3N8</accession>
<protein>
    <submittedName>
        <fullName evidence="3">Nineteen complex-related protein 2-domain-containing protein</fullName>
    </submittedName>
</protein>
<feature type="coiled-coil region" evidence="1">
    <location>
        <begin position="337"/>
        <end position="364"/>
    </location>
</feature>
<name>A0A7C8M3N8_9PLEO</name>
<keyword evidence="1" id="KW-0175">Coiled coil</keyword>
<dbReference type="OrthoDB" id="429427at2759"/>
<feature type="compositionally biased region" description="Basic residues" evidence="2">
    <location>
        <begin position="1"/>
        <end position="11"/>
    </location>
</feature>